<protein>
    <recommendedName>
        <fullName evidence="3">Rubrerythrin</fullName>
    </recommendedName>
</protein>
<gene>
    <name evidence="1" type="ORF">AMOR_35040</name>
</gene>
<dbReference type="InterPro" id="IPR012347">
    <property type="entry name" value="Ferritin-like"/>
</dbReference>
<dbReference type="EMBL" id="AP025591">
    <property type="protein sequence ID" value="BDG04508.1"/>
    <property type="molecule type" value="Genomic_DNA"/>
</dbReference>
<proteinExistence type="predicted"/>
<name>A0ABM7WYA7_9BACT</name>
<dbReference type="Proteomes" id="UP001162891">
    <property type="component" value="Chromosome"/>
</dbReference>
<organism evidence="1 2">
    <name type="scientific">Anaeromyxobacter oryzae</name>
    <dbReference type="NCBI Taxonomy" id="2918170"/>
    <lineage>
        <taxon>Bacteria</taxon>
        <taxon>Pseudomonadati</taxon>
        <taxon>Myxococcota</taxon>
        <taxon>Myxococcia</taxon>
        <taxon>Myxococcales</taxon>
        <taxon>Cystobacterineae</taxon>
        <taxon>Anaeromyxobacteraceae</taxon>
        <taxon>Anaeromyxobacter</taxon>
    </lineage>
</organism>
<evidence type="ECO:0008006" key="3">
    <source>
        <dbReference type="Google" id="ProtNLM"/>
    </source>
</evidence>
<keyword evidence="2" id="KW-1185">Reference proteome</keyword>
<reference evidence="2" key="1">
    <citation type="journal article" date="2022" name="Int. J. Syst. Evol. Microbiol.">
        <title>Anaeromyxobacter oryzae sp. nov., Anaeromyxobacter diazotrophicus sp. nov. and Anaeromyxobacter paludicola sp. nov., isolated from paddy soils.</title>
        <authorList>
            <person name="Itoh H."/>
            <person name="Xu Z."/>
            <person name="Mise K."/>
            <person name="Masuda Y."/>
            <person name="Ushijima N."/>
            <person name="Hayakawa C."/>
            <person name="Shiratori Y."/>
            <person name="Senoo K."/>
        </authorList>
    </citation>
    <scope>NUCLEOTIDE SEQUENCE [LARGE SCALE GENOMIC DNA]</scope>
    <source>
        <strain evidence="2">Red232</strain>
    </source>
</reference>
<dbReference type="Gene3D" id="1.20.1260.10">
    <property type="match status" value="1"/>
</dbReference>
<evidence type="ECO:0000313" key="2">
    <source>
        <dbReference type="Proteomes" id="UP001162891"/>
    </source>
</evidence>
<dbReference type="SUPFAM" id="SSF47240">
    <property type="entry name" value="Ferritin-like"/>
    <property type="match status" value="1"/>
</dbReference>
<dbReference type="InterPro" id="IPR009078">
    <property type="entry name" value="Ferritin-like_SF"/>
</dbReference>
<sequence length="150" mass="16943">MATTYELFERAERVELLSAAIYAALAERFRSDPDAYGLFVRLQAEEVQHARRVRLLAARYRHDPRLLERASADRGTLDRLLAEGDAVLGAIEDGSFGHDLDEVKRNLSALEDRFAASHAELIASTGHADLRAFFVQLARQDEEHRRLLSP</sequence>
<accession>A0ABM7WYA7</accession>
<evidence type="ECO:0000313" key="1">
    <source>
        <dbReference type="EMBL" id="BDG04508.1"/>
    </source>
</evidence>
<dbReference type="RefSeq" id="WP_248352898.1">
    <property type="nucleotide sequence ID" value="NZ_AP025591.1"/>
</dbReference>